<evidence type="ECO:0000259" key="6">
    <source>
        <dbReference type="PROSITE" id="PS50948"/>
    </source>
</evidence>
<dbReference type="InterPro" id="IPR011009">
    <property type="entry name" value="Kinase-like_dom_sf"/>
</dbReference>
<comment type="subcellular location">
    <subcellularLocation>
        <location evidence="1">Membrane</location>
        <topology evidence="1">Single-pass membrane protein</topology>
    </subcellularLocation>
</comment>
<dbReference type="GO" id="GO:0016020">
    <property type="term" value="C:membrane"/>
    <property type="evidence" value="ECO:0007669"/>
    <property type="project" value="UniProtKB-SubCell"/>
</dbReference>
<dbReference type="PANTHER" id="PTHR47974:SF19">
    <property type="entry name" value="RECEPTOR-LIKE SERINE_THREONINE-PROTEIN KINASE"/>
    <property type="match status" value="1"/>
</dbReference>
<dbReference type="Proteomes" id="UP000541444">
    <property type="component" value="Unassembled WGS sequence"/>
</dbReference>
<evidence type="ECO:0000256" key="1">
    <source>
        <dbReference type="ARBA" id="ARBA00004167"/>
    </source>
</evidence>
<keyword evidence="3" id="KW-0732">Signal</keyword>
<gene>
    <name evidence="7" type="ORF">GIB67_032701</name>
</gene>
<dbReference type="InterPro" id="IPR003609">
    <property type="entry name" value="Pan_app"/>
</dbReference>
<evidence type="ECO:0000256" key="2">
    <source>
        <dbReference type="ARBA" id="ARBA00022692"/>
    </source>
</evidence>
<organism evidence="7 8">
    <name type="scientific">Kingdonia uniflora</name>
    <dbReference type="NCBI Taxonomy" id="39325"/>
    <lineage>
        <taxon>Eukaryota</taxon>
        <taxon>Viridiplantae</taxon>
        <taxon>Streptophyta</taxon>
        <taxon>Embryophyta</taxon>
        <taxon>Tracheophyta</taxon>
        <taxon>Spermatophyta</taxon>
        <taxon>Magnoliopsida</taxon>
        <taxon>Ranunculales</taxon>
        <taxon>Circaeasteraceae</taxon>
        <taxon>Kingdonia</taxon>
    </lineage>
</organism>
<evidence type="ECO:0000256" key="3">
    <source>
        <dbReference type="ARBA" id="ARBA00022729"/>
    </source>
</evidence>
<dbReference type="Gene3D" id="3.30.200.20">
    <property type="entry name" value="Phosphorylase Kinase, domain 1"/>
    <property type="match status" value="1"/>
</dbReference>
<evidence type="ECO:0000313" key="7">
    <source>
        <dbReference type="EMBL" id="KAF6159084.1"/>
    </source>
</evidence>
<evidence type="ECO:0000256" key="4">
    <source>
        <dbReference type="ARBA" id="ARBA00022989"/>
    </source>
</evidence>
<dbReference type="CDD" id="cd01098">
    <property type="entry name" value="PAN_AP_plant"/>
    <property type="match status" value="1"/>
</dbReference>
<evidence type="ECO:0000256" key="5">
    <source>
        <dbReference type="ARBA" id="ARBA00023136"/>
    </source>
</evidence>
<keyword evidence="2" id="KW-0812">Transmembrane</keyword>
<dbReference type="Pfam" id="PF08276">
    <property type="entry name" value="PAN_2"/>
    <property type="match status" value="1"/>
</dbReference>
<evidence type="ECO:0000313" key="8">
    <source>
        <dbReference type="Proteomes" id="UP000541444"/>
    </source>
</evidence>
<sequence length="182" mass="20589">MIPDMQWPVDSQSLTLHSVKECELACIKNCSCSAYSYNVKCLIWCEGLRNLKELPNGGINARDIYIRVATSELRMANGGFGSVFKGALSYSTQISVKMLEGFRQGEKEFHAEVSTIGRIQRVNLAKPRCTQGWDEYFLTCAAAKLHNGEEILCLVDYKLEDNADIQELNRTYNVACWCMNLR</sequence>
<dbReference type="OrthoDB" id="1933550at2759"/>
<keyword evidence="4" id="KW-1133">Transmembrane helix</keyword>
<comment type="caution">
    <text evidence="7">The sequence shown here is derived from an EMBL/GenBank/DDBJ whole genome shotgun (WGS) entry which is preliminary data.</text>
</comment>
<protein>
    <recommendedName>
        <fullName evidence="6">Apple domain-containing protein</fullName>
    </recommendedName>
</protein>
<dbReference type="PROSITE" id="PS50948">
    <property type="entry name" value="PAN"/>
    <property type="match status" value="1"/>
</dbReference>
<name>A0A7J7MW65_9MAGN</name>
<keyword evidence="5" id="KW-0472">Membrane</keyword>
<keyword evidence="8" id="KW-1185">Reference proteome</keyword>
<dbReference type="AlphaFoldDB" id="A0A7J7MW65"/>
<proteinExistence type="predicted"/>
<dbReference type="SUPFAM" id="SSF56112">
    <property type="entry name" value="Protein kinase-like (PK-like)"/>
    <property type="match status" value="1"/>
</dbReference>
<reference evidence="7 8" key="1">
    <citation type="journal article" date="2020" name="IScience">
        <title>Genome Sequencing of the Endangered Kingdonia uniflora (Circaeasteraceae, Ranunculales) Reveals Potential Mechanisms of Evolutionary Specialization.</title>
        <authorList>
            <person name="Sun Y."/>
            <person name="Deng T."/>
            <person name="Zhang A."/>
            <person name="Moore M.J."/>
            <person name="Landis J.B."/>
            <person name="Lin N."/>
            <person name="Zhang H."/>
            <person name="Zhang X."/>
            <person name="Huang J."/>
            <person name="Zhang X."/>
            <person name="Sun H."/>
            <person name="Wang H."/>
        </authorList>
    </citation>
    <scope>NUCLEOTIDE SEQUENCE [LARGE SCALE GENOMIC DNA]</scope>
    <source>
        <strain evidence="7">TB1705</strain>
        <tissue evidence="7">Leaf</tissue>
    </source>
</reference>
<dbReference type="PANTHER" id="PTHR47974">
    <property type="entry name" value="OS07G0415500 PROTEIN"/>
    <property type="match status" value="1"/>
</dbReference>
<dbReference type="EMBL" id="JACGCM010001204">
    <property type="protein sequence ID" value="KAF6159084.1"/>
    <property type="molecule type" value="Genomic_DNA"/>
</dbReference>
<feature type="domain" description="Apple" evidence="6">
    <location>
        <begin position="1"/>
        <end position="69"/>
    </location>
</feature>
<accession>A0A7J7MW65</accession>